<dbReference type="PANTHER" id="PTHR43233:SF1">
    <property type="entry name" value="FAMILY N-ACETYLTRANSFERASE, PUTATIVE (AFU_ORTHOLOGUE AFUA_6G03350)-RELATED"/>
    <property type="match status" value="1"/>
</dbReference>
<feature type="domain" description="N-acetyltransferase" evidence="1">
    <location>
        <begin position="14"/>
        <end position="167"/>
    </location>
</feature>
<dbReference type="GO" id="GO:0016747">
    <property type="term" value="F:acyltransferase activity, transferring groups other than amino-acyl groups"/>
    <property type="evidence" value="ECO:0007669"/>
    <property type="project" value="InterPro"/>
</dbReference>
<dbReference type="SUPFAM" id="SSF55729">
    <property type="entry name" value="Acyl-CoA N-acyltransferases (Nat)"/>
    <property type="match status" value="1"/>
</dbReference>
<proteinExistence type="predicted"/>
<dbReference type="AlphaFoldDB" id="A0A4R8QDD1"/>
<dbReference type="PANTHER" id="PTHR43233">
    <property type="entry name" value="FAMILY N-ACETYLTRANSFERASE, PUTATIVE (AFU_ORTHOLOGUE AFUA_6G03350)-RELATED"/>
    <property type="match status" value="1"/>
</dbReference>
<dbReference type="CDD" id="cd04301">
    <property type="entry name" value="NAT_SF"/>
    <property type="match status" value="1"/>
</dbReference>
<gene>
    <name evidence="2" type="ORF">C8035_v001081</name>
</gene>
<comment type="caution">
    <text evidence="2">The sequence shown here is derived from an EMBL/GenBank/DDBJ whole genome shotgun (WGS) entry which is preliminary data.</text>
</comment>
<name>A0A4R8QDD1_9PEZI</name>
<sequence length="180" mass="20313">MPSQISKQWYKDDYLISTDRSLLQLDAINDAFDSDLLWWAKRVPDEVLRTMVDNSLCLGVYKLPQTTADIAGKKGPELVGLARVVTDYATLGYLSDIYVLQSHQGKGLAPWLMECLNEVLEDWPMLRRFLLLTSSRQASKLYEKALGVKEWGKSRDGKLFLLEKRGAGVPDGPSDDDDDD</sequence>
<dbReference type="InterPro" id="IPR016181">
    <property type="entry name" value="Acyl_CoA_acyltransferase"/>
</dbReference>
<evidence type="ECO:0000259" key="1">
    <source>
        <dbReference type="PROSITE" id="PS51186"/>
    </source>
</evidence>
<reference evidence="2 3" key="1">
    <citation type="submission" date="2018-11" db="EMBL/GenBank/DDBJ databases">
        <title>Genome sequence and assembly of Colletotrichum spinosum.</title>
        <authorList>
            <person name="Gan P."/>
            <person name="Shirasu K."/>
        </authorList>
    </citation>
    <scope>NUCLEOTIDE SEQUENCE [LARGE SCALE GENOMIC DNA]</scope>
    <source>
        <strain evidence="2 3">CBS 515.97</strain>
    </source>
</reference>
<evidence type="ECO:0000313" key="2">
    <source>
        <dbReference type="EMBL" id="TDZ31893.1"/>
    </source>
</evidence>
<dbReference type="InterPro" id="IPR000182">
    <property type="entry name" value="GNAT_dom"/>
</dbReference>
<dbReference type="Proteomes" id="UP000295083">
    <property type="component" value="Unassembled WGS sequence"/>
</dbReference>
<dbReference type="InterPro" id="IPR053144">
    <property type="entry name" value="Acetyltransferase_Butenolide"/>
</dbReference>
<dbReference type="Pfam" id="PF00583">
    <property type="entry name" value="Acetyltransf_1"/>
    <property type="match status" value="1"/>
</dbReference>
<evidence type="ECO:0000313" key="3">
    <source>
        <dbReference type="Proteomes" id="UP000295083"/>
    </source>
</evidence>
<organism evidence="2 3">
    <name type="scientific">Colletotrichum spinosum</name>
    <dbReference type="NCBI Taxonomy" id="1347390"/>
    <lineage>
        <taxon>Eukaryota</taxon>
        <taxon>Fungi</taxon>
        <taxon>Dikarya</taxon>
        <taxon>Ascomycota</taxon>
        <taxon>Pezizomycotina</taxon>
        <taxon>Sordariomycetes</taxon>
        <taxon>Hypocreomycetidae</taxon>
        <taxon>Glomerellales</taxon>
        <taxon>Glomerellaceae</taxon>
        <taxon>Colletotrichum</taxon>
        <taxon>Colletotrichum orbiculare species complex</taxon>
    </lineage>
</organism>
<protein>
    <recommendedName>
        <fullName evidence="1">N-acetyltransferase domain-containing protein</fullName>
    </recommendedName>
</protein>
<accession>A0A4R8QDD1</accession>
<dbReference type="PROSITE" id="PS51186">
    <property type="entry name" value="GNAT"/>
    <property type="match status" value="1"/>
</dbReference>
<keyword evidence="3" id="KW-1185">Reference proteome</keyword>
<dbReference type="Gene3D" id="3.40.630.30">
    <property type="match status" value="1"/>
</dbReference>
<dbReference type="EMBL" id="QAPG01000091">
    <property type="protein sequence ID" value="TDZ31893.1"/>
    <property type="molecule type" value="Genomic_DNA"/>
</dbReference>